<feature type="compositionally biased region" description="Low complexity" evidence="1">
    <location>
        <begin position="150"/>
        <end position="164"/>
    </location>
</feature>
<feature type="region of interest" description="Disordered" evidence="1">
    <location>
        <begin position="85"/>
        <end position="164"/>
    </location>
</feature>
<dbReference type="InterPro" id="IPR036869">
    <property type="entry name" value="J_dom_sf"/>
</dbReference>
<dbReference type="InterPro" id="IPR001623">
    <property type="entry name" value="DnaJ_domain"/>
</dbReference>
<protein>
    <recommendedName>
        <fullName evidence="2">J domain-containing protein</fullName>
    </recommendedName>
</protein>
<feature type="compositionally biased region" description="Basic residues" evidence="1">
    <location>
        <begin position="96"/>
        <end position="119"/>
    </location>
</feature>
<dbReference type="Gene3D" id="1.10.287.110">
    <property type="entry name" value="DnaJ domain"/>
    <property type="match status" value="1"/>
</dbReference>
<dbReference type="AlphaFoldDB" id="A0A8J2SGS0"/>
<evidence type="ECO:0000259" key="2">
    <source>
        <dbReference type="PROSITE" id="PS50076"/>
    </source>
</evidence>
<gene>
    <name evidence="3" type="ORF">PECAL_3P03850</name>
</gene>
<keyword evidence="4" id="KW-1185">Reference proteome</keyword>
<dbReference type="PANTHER" id="PTHR44825">
    <property type="match status" value="1"/>
</dbReference>
<reference evidence="3" key="1">
    <citation type="submission" date="2021-11" db="EMBL/GenBank/DDBJ databases">
        <authorList>
            <consortium name="Genoscope - CEA"/>
            <person name="William W."/>
        </authorList>
    </citation>
    <scope>NUCLEOTIDE SEQUENCE</scope>
</reference>
<organism evidence="3 4">
    <name type="scientific">Pelagomonas calceolata</name>
    <dbReference type="NCBI Taxonomy" id="35677"/>
    <lineage>
        <taxon>Eukaryota</taxon>
        <taxon>Sar</taxon>
        <taxon>Stramenopiles</taxon>
        <taxon>Ochrophyta</taxon>
        <taxon>Pelagophyceae</taxon>
        <taxon>Pelagomonadales</taxon>
        <taxon>Pelagomonadaceae</taxon>
        <taxon>Pelagomonas</taxon>
    </lineage>
</organism>
<dbReference type="CDD" id="cd06257">
    <property type="entry name" value="DnaJ"/>
    <property type="match status" value="1"/>
</dbReference>
<proteinExistence type="predicted"/>
<feature type="compositionally biased region" description="Pro residues" evidence="1">
    <location>
        <begin position="422"/>
        <end position="432"/>
    </location>
</feature>
<evidence type="ECO:0000256" key="1">
    <source>
        <dbReference type="SAM" id="MobiDB-lite"/>
    </source>
</evidence>
<dbReference type="SMART" id="SM00271">
    <property type="entry name" value="DnaJ"/>
    <property type="match status" value="1"/>
</dbReference>
<accession>A0A8J2SGS0</accession>
<feature type="compositionally biased region" description="Basic and acidic residues" evidence="1">
    <location>
        <begin position="85"/>
        <end position="95"/>
    </location>
</feature>
<evidence type="ECO:0000313" key="3">
    <source>
        <dbReference type="EMBL" id="CAH0370491.1"/>
    </source>
</evidence>
<dbReference type="OrthoDB" id="164807at2759"/>
<dbReference type="PANTHER" id="PTHR44825:SF1">
    <property type="entry name" value="DNAJ HOMOLOG SUBFAMILY C MEMBER 4"/>
    <property type="match status" value="1"/>
</dbReference>
<dbReference type="EMBL" id="CAKKNE010000003">
    <property type="protein sequence ID" value="CAH0370491.1"/>
    <property type="molecule type" value="Genomic_DNA"/>
</dbReference>
<dbReference type="Proteomes" id="UP000789595">
    <property type="component" value="Unassembled WGS sequence"/>
</dbReference>
<sequence>MSRAEKEEGQYMIRTIERAKTHYDVFQLPDDADAKTIRTTMRDMLRKIHPDKCGNAGLEATKRVNEAYDVLKDPDSRAAYDLELREQREQREPPKKPKAKPKAKPAAKPKAAPKPRAPPKARSASPKRAAPEDDDEPAPKPKRGRKAEAEAPSPAPAAAPAAAPRPYMGSCTCKVLTQSNWPLSCKARLAQHCNAGDVGPHECSCVDARQTWDGTVACRGDDHLCVCNTHAESMGAAFSSIGACRAATHECSCAGMGPLSCRATDAAHVCTCEASPHNCKAQARKHKCRCVETKNPGICRATRHACSCKETGKPASCLAATHDCTCPNHAGGWGRGTANCRADDHECTCLAGGVKTCRGGDDVVHACTCEALVKGAWLDSRSHTAPCKAPDAAHVCVCGPQAHPYYEYCRSVRGAVPRLAQAPPPRAPPPPRATRAPRAPRRGRGSRPSDPQYVPDSDEDYDDDE</sequence>
<name>A0A8J2SGS0_9STRA</name>
<feature type="region of interest" description="Disordered" evidence="1">
    <location>
        <begin position="419"/>
        <end position="465"/>
    </location>
</feature>
<feature type="domain" description="J" evidence="2">
    <location>
        <begin position="21"/>
        <end position="84"/>
    </location>
</feature>
<comment type="caution">
    <text evidence="3">The sequence shown here is derived from an EMBL/GenBank/DDBJ whole genome shotgun (WGS) entry which is preliminary data.</text>
</comment>
<dbReference type="PROSITE" id="PS50076">
    <property type="entry name" value="DNAJ_2"/>
    <property type="match status" value="1"/>
</dbReference>
<dbReference type="InterPro" id="IPR052763">
    <property type="entry name" value="DnaJ_C4"/>
</dbReference>
<feature type="compositionally biased region" description="Acidic residues" evidence="1">
    <location>
        <begin position="456"/>
        <end position="465"/>
    </location>
</feature>
<dbReference type="Pfam" id="PF00226">
    <property type="entry name" value="DnaJ"/>
    <property type="match status" value="1"/>
</dbReference>
<evidence type="ECO:0000313" key="4">
    <source>
        <dbReference type="Proteomes" id="UP000789595"/>
    </source>
</evidence>
<dbReference type="SUPFAM" id="SSF46565">
    <property type="entry name" value="Chaperone J-domain"/>
    <property type="match status" value="1"/>
</dbReference>